<reference evidence="2 3" key="1">
    <citation type="submission" date="2019-06" db="EMBL/GenBank/DDBJ databases">
        <title>Persicimonas caeni gen. nov., sp. nov., a predatory bacterium isolated from solar saltern.</title>
        <authorList>
            <person name="Wang S."/>
        </authorList>
    </citation>
    <scope>NUCLEOTIDE SEQUENCE [LARGE SCALE GENOMIC DNA]</scope>
    <source>
        <strain evidence="2 3">YN101</strain>
    </source>
</reference>
<name>A0A4Y6PQ87_PERCE</name>
<evidence type="ECO:0000313" key="3">
    <source>
        <dbReference type="Proteomes" id="UP000315995"/>
    </source>
</evidence>
<protein>
    <submittedName>
        <fullName evidence="2">Porin family protein</fullName>
    </submittedName>
</protein>
<feature type="chain" id="PRO_5030106235" evidence="1">
    <location>
        <begin position="25"/>
        <end position="231"/>
    </location>
</feature>
<evidence type="ECO:0000256" key="1">
    <source>
        <dbReference type="SAM" id="SignalP"/>
    </source>
</evidence>
<evidence type="ECO:0000313" key="2">
    <source>
        <dbReference type="EMBL" id="QDG50478.1"/>
    </source>
</evidence>
<accession>A0A4Y6PQ87</accession>
<dbReference type="OrthoDB" id="5381719at2"/>
<proteinExistence type="predicted"/>
<dbReference type="EMBL" id="CP041186">
    <property type="protein sequence ID" value="QDG50478.1"/>
    <property type="molecule type" value="Genomic_DNA"/>
</dbReference>
<dbReference type="SUPFAM" id="SSF56925">
    <property type="entry name" value="OMPA-like"/>
    <property type="match status" value="1"/>
</dbReference>
<keyword evidence="3" id="KW-1185">Reference proteome</keyword>
<organism evidence="2 3">
    <name type="scientific">Persicimonas caeni</name>
    <dbReference type="NCBI Taxonomy" id="2292766"/>
    <lineage>
        <taxon>Bacteria</taxon>
        <taxon>Deltaproteobacteria</taxon>
        <taxon>Bradymonadales</taxon>
        <taxon>Bradymonadaceae</taxon>
        <taxon>Persicimonas</taxon>
    </lineage>
</organism>
<dbReference type="Proteomes" id="UP000315995">
    <property type="component" value="Chromosome"/>
</dbReference>
<dbReference type="AlphaFoldDB" id="A0A4Y6PQ87"/>
<dbReference type="RefSeq" id="WP_141196970.1">
    <property type="nucleotide sequence ID" value="NZ_CP041186.1"/>
</dbReference>
<dbReference type="InterPro" id="IPR011250">
    <property type="entry name" value="OMP/PagP_B-barrel"/>
</dbReference>
<sequence>MKNTKLLGLVFAAATLLVAGPVAAQDYGEDEEMAEPVEIDEPYEEPEPLVQDDRADTLTPFGMGVQIGGGAVGFTDGDFNDFVDVGGGWEGRILLGTRTLLGFEAAYIGSANDIDTFGVEDDAILLSNGVEGAFRLNLATTRVKPYILAGAGWKHYEVENTDVNTSSLQDADDVIEFPLGAGLSYSYNRFIADVRGTFRPAIDNEMLRSEVANDENELHNWRAGANVGFEF</sequence>
<dbReference type="Gene3D" id="2.40.160.20">
    <property type="match status" value="1"/>
</dbReference>
<feature type="signal peptide" evidence="1">
    <location>
        <begin position="1"/>
        <end position="24"/>
    </location>
</feature>
<gene>
    <name evidence="2" type="ORF">FIV42_06940</name>
</gene>
<accession>A0A5B8Y7N6</accession>
<keyword evidence="1" id="KW-0732">Signal</keyword>